<evidence type="ECO:0000256" key="6">
    <source>
        <dbReference type="ARBA" id="ARBA00048117"/>
    </source>
</evidence>
<dbReference type="InterPro" id="IPR000905">
    <property type="entry name" value="Gcp-like_dom"/>
</dbReference>
<dbReference type="Gene3D" id="3.30.420.40">
    <property type="match status" value="2"/>
</dbReference>
<keyword evidence="5 7" id="KW-0012">Acyltransferase</keyword>
<dbReference type="InterPro" id="IPR017861">
    <property type="entry name" value="KAE1/TsaD"/>
</dbReference>
<dbReference type="RefSeq" id="XP_016212598.1">
    <property type="nucleotide sequence ID" value="XM_016359762.1"/>
</dbReference>
<feature type="domain" description="Gcp-like" evidence="9">
    <location>
        <begin position="89"/>
        <end position="243"/>
    </location>
</feature>
<dbReference type="HOGENOM" id="CLU_023208_4_0_1"/>
<dbReference type="Proteomes" id="UP000053259">
    <property type="component" value="Unassembled WGS sequence"/>
</dbReference>
<feature type="region of interest" description="Disordered" evidence="8">
    <location>
        <begin position="490"/>
        <end position="529"/>
    </location>
</feature>
<comment type="cofactor">
    <cofactor evidence="7">
        <name>a divalent metal cation</name>
        <dbReference type="ChEBI" id="CHEBI:60240"/>
    </cofactor>
    <text evidence="7">Binds 1 divalent metal cation per subunit.</text>
</comment>
<evidence type="ECO:0000256" key="8">
    <source>
        <dbReference type="SAM" id="MobiDB-lite"/>
    </source>
</evidence>
<evidence type="ECO:0000313" key="11">
    <source>
        <dbReference type="Proteomes" id="UP000053259"/>
    </source>
</evidence>
<dbReference type="GeneID" id="27314136"/>
<evidence type="ECO:0000256" key="4">
    <source>
        <dbReference type="ARBA" id="ARBA00022723"/>
    </source>
</evidence>
<evidence type="ECO:0000256" key="3">
    <source>
        <dbReference type="ARBA" id="ARBA00022694"/>
    </source>
</evidence>
<feature type="compositionally biased region" description="Basic and acidic residues" evidence="8">
    <location>
        <begin position="490"/>
        <end position="506"/>
    </location>
</feature>
<dbReference type="GO" id="GO:0072670">
    <property type="term" value="P:mitochondrial tRNA threonylcarbamoyladenosine modification"/>
    <property type="evidence" value="ECO:0007669"/>
    <property type="project" value="TreeGrafter"/>
</dbReference>
<dbReference type="EMBL" id="KN847548">
    <property type="protein sequence ID" value="KIW02729.1"/>
    <property type="molecule type" value="Genomic_DNA"/>
</dbReference>
<keyword evidence="4 7" id="KW-0479">Metal-binding</keyword>
<dbReference type="GO" id="GO:0005739">
    <property type="term" value="C:mitochondrion"/>
    <property type="evidence" value="ECO:0007669"/>
    <property type="project" value="UniProtKB-SubCell"/>
</dbReference>
<dbReference type="InterPro" id="IPR022450">
    <property type="entry name" value="TsaD"/>
</dbReference>
<organism evidence="10 11">
    <name type="scientific">Verruconis gallopava</name>
    <dbReference type="NCBI Taxonomy" id="253628"/>
    <lineage>
        <taxon>Eukaryota</taxon>
        <taxon>Fungi</taxon>
        <taxon>Dikarya</taxon>
        <taxon>Ascomycota</taxon>
        <taxon>Pezizomycotina</taxon>
        <taxon>Dothideomycetes</taxon>
        <taxon>Pleosporomycetidae</taxon>
        <taxon>Venturiales</taxon>
        <taxon>Sympoventuriaceae</taxon>
        <taxon>Verruconis</taxon>
    </lineage>
</organism>
<gene>
    <name evidence="10" type="ORF">PV09_06163</name>
</gene>
<comment type="subunit">
    <text evidence="7">Homodimer.</text>
</comment>
<evidence type="ECO:0000256" key="1">
    <source>
        <dbReference type="ARBA" id="ARBA00012156"/>
    </source>
</evidence>
<evidence type="ECO:0000256" key="5">
    <source>
        <dbReference type="ARBA" id="ARBA00023315"/>
    </source>
</evidence>
<dbReference type="PRINTS" id="PR00789">
    <property type="entry name" value="OSIALOPTASE"/>
</dbReference>
<dbReference type="InterPro" id="IPR017860">
    <property type="entry name" value="Peptidase_M22_CS"/>
</dbReference>
<dbReference type="HAMAP" id="MF_01445">
    <property type="entry name" value="TsaD"/>
    <property type="match status" value="1"/>
</dbReference>
<protein>
    <recommendedName>
        <fullName evidence="1">N(6)-L-threonylcarbamoyladenine synthase</fullName>
        <ecNumber evidence="1">2.3.1.234</ecNumber>
    </recommendedName>
</protein>
<sequence>MFPRPFPRYLRPCAWSCNALSQCAARPSSAFAASSPLPHQPPPVLRRSFRILAIETSCDDTCVAVLELKARRGAKYRTAKLLFNQRITSNNLRYGGVHPLRSLESHQENLALLLEKAKRRRGFRTPDLVAVTRGPGMRNNLQCGIDTAKGLAVAWGVPLIGVHHMQAHALAPRLLKATRAPASGSKTSQPSEPNFPFLSLLVSGGHTLLVLSRSLKDHQIIASTADIAIGDCLDKVARHVLPPDTLANSSTVAYGSLLEAFAFDLDPNPSYRRIPRYEYHPPRTMGEEYEKGQVKNDYGWHFPTPLLTKDGKKSRAMEFSFGGICSHVQRIVSFGGTHNTPRVSPIELQEAKVLAQRAMQSAFEHLAGRVVLFLESLAAAEVSVPNKRASSGNMPQHLVLGGGVASNGYLKHILQKYLSARGFSKVKLCFAPQSLCVDNAAMIAWTAAEMVGAYTADQDFRLEMDDASSSLSMRAIRKWSLENLLTPEKELEREMREERERDERQKQKTPMTACTTAEQSNVENTTSQSMQPCQDTLLADLGHPVNSQALSEKSRLGLVTNNYPTTSAELSNILSSLRAEPQK</sequence>
<feature type="compositionally biased region" description="Polar residues" evidence="8">
    <location>
        <begin position="508"/>
        <end position="529"/>
    </location>
</feature>
<comment type="function">
    <text evidence="7">Required for the formation of a threonylcarbamoyl group on adenosine at position 37 (t(6)A37) in mitochondrial tRNAs that read codons beginning with adenine. Probably involved in the transfer of the threonylcarbamoyl moiety of threonylcarbamoyl-AMP (TC-AMP) to the N6 group of A37. Involved in mitochondrial genome maintenance.</text>
</comment>
<dbReference type="Pfam" id="PF00814">
    <property type="entry name" value="TsaD"/>
    <property type="match status" value="2"/>
</dbReference>
<dbReference type="FunCoup" id="A0A0D2AUA0">
    <property type="interactions" value="409"/>
</dbReference>
<accession>A0A0D2AUA0</accession>
<dbReference type="STRING" id="253628.A0A0D2AUA0"/>
<dbReference type="InParanoid" id="A0A0D2AUA0"/>
<keyword evidence="7" id="KW-0496">Mitochondrion</keyword>
<dbReference type="GO" id="GO:0046872">
    <property type="term" value="F:metal ion binding"/>
    <property type="evidence" value="ECO:0007669"/>
    <property type="project" value="UniProtKB-KW"/>
</dbReference>
<name>A0A0D2AUA0_9PEZI</name>
<evidence type="ECO:0000313" key="10">
    <source>
        <dbReference type="EMBL" id="KIW02729.1"/>
    </source>
</evidence>
<dbReference type="OrthoDB" id="10259622at2759"/>
<feature type="domain" description="Gcp-like" evidence="9">
    <location>
        <begin position="299"/>
        <end position="445"/>
    </location>
</feature>
<dbReference type="VEuPathDB" id="FungiDB:PV09_06163"/>
<dbReference type="PANTHER" id="PTHR11735">
    <property type="entry name" value="TRNA N6-ADENOSINE THREONYLCARBAMOYLTRANSFERASE"/>
    <property type="match status" value="1"/>
</dbReference>
<keyword evidence="2 7" id="KW-0808">Transferase</keyword>
<dbReference type="InterPro" id="IPR043129">
    <property type="entry name" value="ATPase_NBD"/>
</dbReference>
<keyword evidence="11" id="KW-1185">Reference proteome</keyword>
<comment type="catalytic activity">
    <reaction evidence="6 7">
        <text>L-threonylcarbamoyladenylate + adenosine(37) in tRNA = N(6)-L-threonylcarbamoyladenosine(37) in tRNA + AMP + H(+)</text>
        <dbReference type="Rhea" id="RHEA:37059"/>
        <dbReference type="Rhea" id="RHEA-COMP:10162"/>
        <dbReference type="Rhea" id="RHEA-COMP:10163"/>
        <dbReference type="ChEBI" id="CHEBI:15378"/>
        <dbReference type="ChEBI" id="CHEBI:73682"/>
        <dbReference type="ChEBI" id="CHEBI:74411"/>
        <dbReference type="ChEBI" id="CHEBI:74418"/>
        <dbReference type="ChEBI" id="CHEBI:456215"/>
        <dbReference type="EC" id="2.3.1.234"/>
    </reaction>
</comment>
<dbReference type="PROSITE" id="PS01016">
    <property type="entry name" value="GLYCOPROTEASE"/>
    <property type="match status" value="1"/>
</dbReference>
<evidence type="ECO:0000256" key="2">
    <source>
        <dbReference type="ARBA" id="ARBA00022679"/>
    </source>
</evidence>
<comment type="subcellular location">
    <subcellularLocation>
        <location evidence="7">Mitochondrion</location>
    </subcellularLocation>
</comment>
<reference evidence="10 11" key="1">
    <citation type="submission" date="2015-01" db="EMBL/GenBank/DDBJ databases">
        <title>The Genome Sequence of Ochroconis gallopava CBS43764.</title>
        <authorList>
            <consortium name="The Broad Institute Genomics Platform"/>
            <person name="Cuomo C."/>
            <person name="de Hoog S."/>
            <person name="Gorbushina A."/>
            <person name="Stielow B."/>
            <person name="Teixiera M."/>
            <person name="Abouelleil A."/>
            <person name="Chapman S.B."/>
            <person name="Priest M."/>
            <person name="Young S.K."/>
            <person name="Wortman J."/>
            <person name="Nusbaum C."/>
            <person name="Birren B."/>
        </authorList>
    </citation>
    <scope>NUCLEOTIDE SEQUENCE [LARGE SCALE GENOMIC DNA]</scope>
    <source>
        <strain evidence="10 11">CBS 43764</strain>
    </source>
</reference>
<dbReference type="EC" id="2.3.1.234" evidence="1"/>
<evidence type="ECO:0000259" key="9">
    <source>
        <dbReference type="Pfam" id="PF00814"/>
    </source>
</evidence>
<dbReference type="GO" id="GO:0061711">
    <property type="term" value="F:tRNA N(6)-L-threonylcarbamoyladenine synthase activity"/>
    <property type="evidence" value="ECO:0007669"/>
    <property type="project" value="UniProtKB-EC"/>
</dbReference>
<comment type="similarity">
    <text evidence="7">Belongs to the KAE1 / TsaD family.</text>
</comment>
<keyword evidence="3 7" id="KW-0819">tRNA processing</keyword>
<dbReference type="PANTHER" id="PTHR11735:SF6">
    <property type="entry name" value="TRNA N6-ADENOSINE THREONYLCARBAMOYLTRANSFERASE, MITOCHONDRIAL"/>
    <property type="match status" value="1"/>
</dbReference>
<proteinExistence type="inferred from homology"/>
<dbReference type="AlphaFoldDB" id="A0A0D2AUA0"/>
<evidence type="ECO:0000256" key="7">
    <source>
        <dbReference type="HAMAP-Rule" id="MF_03179"/>
    </source>
</evidence>
<dbReference type="SUPFAM" id="SSF53067">
    <property type="entry name" value="Actin-like ATPase domain"/>
    <property type="match status" value="2"/>
</dbReference>